<evidence type="ECO:0000313" key="4">
    <source>
        <dbReference type="Proteomes" id="UP001501447"/>
    </source>
</evidence>
<dbReference type="Pfam" id="PF20087">
    <property type="entry name" value="DUF6479"/>
    <property type="match status" value="1"/>
</dbReference>
<comment type="caution">
    <text evidence="3">The sequence shown here is derived from an EMBL/GenBank/DDBJ whole genome shotgun (WGS) entry which is preliminary data.</text>
</comment>
<feature type="transmembrane region" description="Helical" evidence="2">
    <location>
        <begin position="26"/>
        <end position="51"/>
    </location>
</feature>
<protein>
    <submittedName>
        <fullName evidence="3">DUF6479 family protein</fullName>
    </submittedName>
</protein>
<organism evidence="3 4">
    <name type="scientific">Streptomyces axinellae</name>
    <dbReference type="NCBI Taxonomy" id="552788"/>
    <lineage>
        <taxon>Bacteria</taxon>
        <taxon>Bacillati</taxon>
        <taxon>Actinomycetota</taxon>
        <taxon>Actinomycetes</taxon>
        <taxon>Kitasatosporales</taxon>
        <taxon>Streptomycetaceae</taxon>
        <taxon>Streptomyces</taxon>
    </lineage>
</organism>
<dbReference type="Proteomes" id="UP001501447">
    <property type="component" value="Unassembled WGS sequence"/>
</dbReference>
<feature type="compositionally biased region" description="Basic and acidic residues" evidence="1">
    <location>
        <begin position="79"/>
        <end position="114"/>
    </location>
</feature>
<name>A0ABP6D090_9ACTN</name>
<accession>A0ABP6D090</accession>
<keyword evidence="2" id="KW-1133">Transmembrane helix</keyword>
<dbReference type="EMBL" id="BAAARJ010000021">
    <property type="protein sequence ID" value="GAA2632240.1"/>
    <property type="molecule type" value="Genomic_DNA"/>
</dbReference>
<evidence type="ECO:0000313" key="3">
    <source>
        <dbReference type="EMBL" id="GAA2632240.1"/>
    </source>
</evidence>
<evidence type="ECO:0000256" key="1">
    <source>
        <dbReference type="SAM" id="MobiDB-lite"/>
    </source>
</evidence>
<evidence type="ECO:0000256" key="2">
    <source>
        <dbReference type="SAM" id="Phobius"/>
    </source>
</evidence>
<gene>
    <name evidence="3" type="ORF">GCM10009863_55260</name>
</gene>
<dbReference type="InterPro" id="IPR045513">
    <property type="entry name" value="DUF6479"/>
</dbReference>
<reference evidence="4" key="1">
    <citation type="journal article" date="2019" name="Int. J. Syst. Evol. Microbiol.">
        <title>The Global Catalogue of Microorganisms (GCM) 10K type strain sequencing project: providing services to taxonomists for standard genome sequencing and annotation.</title>
        <authorList>
            <consortium name="The Broad Institute Genomics Platform"/>
            <consortium name="The Broad Institute Genome Sequencing Center for Infectious Disease"/>
            <person name="Wu L."/>
            <person name="Ma J."/>
        </authorList>
    </citation>
    <scope>NUCLEOTIDE SEQUENCE [LARGE SCALE GENOMIC DNA]</scope>
    <source>
        <strain evidence="4">JCM 16373</strain>
    </source>
</reference>
<keyword evidence="2" id="KW-0472">Membrane</keyword>
<feature type="region of interest" description="Disordered" evidence="1">
    <location>
        <begin position="55"/>
        <end position="133"/>
    </location>
</feature>
<sequence>MTPRAEGAEHMNMDVILAADLAARDFLVGIAPFVIGIIIVAALITAVWLGIRIRNREPEPPEPDSQPHLPDEGATDEIMENREPDEMPHDGERRLPHVGVHDQGDRESHPGEPPRRKKWEPGKSGSFGSGGLG</sequence>
<proteinExistence type="predicted"/>
<keyword evidence="4" id="KW-1185">Reference proteome</keyword>
<keyword evidence="2" id="KW-0812">Transmembrane</keyword>